<comment type="caution">
    <text evidence="2">The sequence shown here is derived from an EMBL/GenBank/DDBJ whole genome shotgun (WGS) entry which is preliminary data.</text>
</comment>
<dbReference type="AlphaFoldDB" id="A0A2S5A558"/>
<evidence type="ECO:0000313" key="2">
    <source>
        <dbReference type="EMBL" id="POY37439.1"/>
    </source>
</evidence>
<accession>A0A2S5A558</accession>
<name>A0A2S5A558_9SPHI</name>
<protein>
    <submittedName>
        <fullName evidence="2">Uncharacterized protein</fullName>
    </submittedName>
</protein>
<feature type="region of interest" description="Disordered" evidence="1">
    <location>
        <begin position="85"/>
        <end position="125"/>
    </location>
</feature>
<feature type="compositionally biased region" description="Low complexity" evidence="1">
    <location>
        <begin position="112"/>
        <end position="125"/>
    </location>
</feature>
<dbReference type="Proteomes" id="UP000236893">
    <property type="component" value="Unassembled WGS sequence"/>
</dbReference>
<dbReference type="OrthoDB" id="661656at2"/>
<organism evidence="2 3">
    <name type="scientific">Solitalea longa</name>
    <dbReference type="NCBI Taxonomy" id="2079460"/>
    <lineage>
        <taxon>Bacteria</taxon>
        <taxon>Pseudomonadati</taxon>
        <taxon>Bacteroidota</taxon>
        <taxon>Sphingobacteriia</taxon>
        <taxon>Sphingobacteriales</taxon>
        <taxon>Sphingobacteriaceae</taxon>
        <taxon>Solitalea</taxon>
    </lineage>
</organism>
<dbReference type="EMBL" id="PQVF01000004">
    <property type="protein sequence ID" value="POY37439.1"/>
    <property type="molecule type" value="Genomic_DNA"/>
</dbReference>
<proteinExistence type="predicted"/>
<evidence type="ECO:0000256" key="1">
    <source>
        <dbReference type="SAM" id="MobiDB-lite"/>
    </source>
</evidence>
<sequence length="125" mass="13533">MSPKKNKVTIAEAKELIKRYRNNSQKHVKGVKLLNSVDFDLESVKDILNTGDCKGVRAYFTENEENQVQLILVGYDGNNADILPSSTTESSTAQTMKIASASGGTTSPIRTCPPTCTGPTSPLEQ</sequence>
<keyword evidence="3" id="KW-1185">Reference proteome</keyword>
<dbReference type="RefSeq" id="WP_103788347.1">
    <property type="nucleotide sequence ID" value="NZ_PQVF01000004.1"/>
</dbReference>
<gene>
    <name evidence="2" type="ORF">C3K47_06665</name>
</gene>
<feature type="compositionally biased region" description="Polar residues" evidence="1">
    <location>
        <begin position="85"/>
        <end position="109"/>
    </location>
</feature>
<reference evidence="2 3" key="1">
    <citation type="submission" date="2018-01" db="EMBL/GenBank/DDBJ databases">
        <authorList>
            <person name="Gaut B.S."/>
            <person name="Morton B.R."/>
            <person name="Clegg M.T."/>
            <person name="Duvall M.R."/>
        </authorList>
    </citation>
    <scope>NUCLEOTIDE SEQUENCE [LARGE SCALE GENOMIC DNA]</scope>
    <source>
        <strain evidence="2 3">HR-AV</strain>
    </source>
</reference>
<evidence type="ECO:0000313" key="3">
    <source>
        <dbReference type="Proteomes" id="UP000236893"/>
    </source>
</evidence>